<evidence type="ECO:0000256" key="6">
    <source>
        <dbReference type="ARBA" id="ARBA00023136"/>
    </source>
</evidence>
<keyword evidence="2" id="KW-0813">Transport</keyword>
<keyword evidence="3" id="KW-1003">Cell membrane</keyword>
<feature type="transmembrane region" description="Helical" evidence="7">
    <location>
        <begin position="134"/>
        <end position="159"/>
    </location>
</feature>
<name>A0ABV5KW20_9BACL</name>
<dbReference type="InterPro" id="IPR036259">
    <property type="entry name" value="MFS_trans_sf"/>
</dbReference>
<comment type="caution">
    <text evidence="9">The sequence shown here is derived from an EMBL/GenBank/DDBJ whole genome shotgun (WGS) entry which is preliminary data.</text>
</comment>
<evidence type="ECO:0000256" key="4">
    <source>
        <dbReference type="ARBA" id="ARBA00022692"/>
    </source>
</evidence>
<dbReference type="PANTHER" id="PTHR23513">
    <property type="entry name" value="INTEGRAL MEMBRANE EFFLUX PROTEIN-RELATED"/>
    <property type="match status" value="1"/>
</dbReference>
<evidence type="ECO:0000256" key="5">
    <source>
        <dbReference type="ARBA" id="ARBA00022989"/>
    </source>
</evidence>
<proteinExistence type="predicted"/>
<keyword evidence="4 7" id="KW-0812">Transmembrane</keyword>
<evidence type="ECO:0000256" key="7">
    <source>
        <dbReference type="SAM" id="Phobius"/>
    </source>
</evidence>
<feature type="transmembrane region" description="Helical" evidence="7">
    <location>
        <begin position="376"/>
        <end position="397"/>
    </location>
</feature>
<evidence type="ECO:0000313" key="9">
    <source>
        <dbReference type="EMBL" id="MFB9329425.1"/>
    </source>
</evidence>
<feature type="transmembrane region" description="Helical" evidence="7">
    <location>
        <begin position="285"/>
        <end position="302"/>
    </location>
</feature>
<accession>A0ABV5KW20</accession>
<evidence type="ECO:0000313" key="10">
    <source>
        <dbReference type="Proteomes" id="UP001589747"/>
    </source>
</evidence>
<dbReference type="EMBL" id="JBHMDO010000042">
    <property type="protein sequence ID" value="MFB9329425.1"/>
    <property type="molecule type" value="Genomic_DNA"/>
</dbReference>
<keyword evidence="10" id="KW-1185">Reference proteome</keyword>
<gene>
    <name evidence="9" type="ORF">ACFFSY_26095</name>
</gene>
<dbReference type="CDD" id="cd06173">
    <property type="entry name" value="MFS_MefA_like"/>
    <property type="match status" value="1"/>
</dbReference>
<feature type="transmembrane region" description="Helical" evidence="7">
    <location>
        <begin position="165"/>
        <end position="184"/>
    </location>
</feature>
<dbReference type="Gene3D" id="1.20.1250.20">
    <property type="entry name" value="MFS general substrate transporter like domains"/>
    <property type="match status" value="1"/>
</dbReference>
<organism evidence="9 10">
    <name type="scientific">Paenibacillus aurantiacus</name>
    <dbReference type="NCBI Taxonomy" id="1936118"/>
    <lineage>
        <taxon>Bacteria</taxon>
        <taxon>Bacillati</taxon>
        <taxon>Bacillota</taxon>
        <taxon>Bacilli</taxon>
        <taxon>Bacillales</taxon>
        <taxon>Paenibacillaceae</taxon>
        <taxon>Paenibacillus</taxon>
    </lineage>
</organism>
<feature type="domain" description="Major facilitator superfamily (MFS) profile" evidence="8">
    <location>
        <begin position="1"/>
        <end position="188"/>
    </location>
</feature>
<dbReference type="Pfam" id="PF07690">
    <property type="entry name" value="MFS_1"/>
    <property type="match status" value="1"/>
</dbReference>
<dbReference type="RefSeq" id="WP_377499799.1">
    <property type="nucleotide sequence ID" value="NZ_JBHMDO010000042.1"/>
</dbReference>
<evidence type="ECO:0000256" key="2">
    <source>
        <dbReference type="ARBA" id="ARBA00022448"/>
    </source>
</evidence>
<feature type="transmembrane region" description="Helical" evidence="7">
    <location>
        <begin position="308"/>
        <end position="329"/>
    </location>
</feature>
<dbReference type="PROSITE" id="PS50850">
    <property type="entry name" value="MFS"/>
    <property type="match status" value="1"/>
</dbReference>
<dbReference type="PANTHER" id="PTHR23513:SF6">
    <property type="entry name" value="MAJOR FACILITATOR SUPERFAMILY ASSOCIATED DOMAIN-CONTAINING PROTEIN"/>
    <property type="match status" value="1"/>
</dbReference>
<feature type="transmembrane region" description="Helical" evidence="7">
    <location>
        <begin position="12"/>
        <end position="37"/>
    </location>
</feature>
<dbReference type="Proteomes" id="UP001589747">
    <property type="component" value="Unassembled WGS sequence"/>
</dbReference>
<feature type="transmembrane region" description="Helical" evidence="7">
    <location>
        <begin position="220"/>
        <end position="237"/>
    </location>
</feature>
<dbReference type="InterPro" id="IPR020846">
    <property type="entry name" value="MFS_dom"/>
</dbReference>
<keyword evidence="5 7" id="KW-1133">Transmembrane helix</keyword>
<sequence length="408" mass="43208">MRNLIETWKYPAILLFGIGIANISGWIYFIALNLIVLKATGSALAVSGLYVVRTLASLCTGAWSGSLIDRLNKRTLMITLDLARAGLIALLPLYDATWYLYLMVFVIQMAGAVFGPASGTYVTKLIPPDRRQRFNSLNALIGSGAFLIGPAIAGMLFMAGSPSTAIYINAAALLVSGVLTLFMPNLEDDKGSVMQERMSWAMIRQDWREVIGFYARSKHVLAVIMLFSAVMVVMASAVDSLEAAFAKVVLGLSERDYGLLVSVAGAGIIAGASVNALLAARVPAIRLIGLGTPGVCVGYLIYACSTEFMGGAAGFFILAFFLAFANTGYATFYQNHIPVDMMGRIGSVNGFVESLLVMAATILIGAAAEAASMQSVVLAGVIFMTLLGGSLSAYLLWPKRGGQATEAA</sequence>
<feature type="transmembrane region" description="Helical" evidence="7">
    <location>
        <begin position="257"/>
        <end position="278"/>
    </location>
</feature>
<feature type="transmembrane region" description="Helical" evidence="7">
    <location>
        <begin position="350"/>
        <end position="370"/>
    </location>
</feature>
<evidence type="ECO:0000259" key="8">
    <source>
        <dbReference type="PROSITE" id="PS50850"/>
    </source>
</evidence>
<protein>
    <submittedName>
        <fullName evidence="9">MFS transporter</fullName>
    </submittedName>
</protein>
<keyword evidence="6 7" id="KW-0472">Membrane</keyword>
<evidence type="ECO:0000256" key="3">
    <source>
        <dbReference type="ARBA" id="ARBA00022475"/>
    </source>
</evidence>
<comment type="subcellular location">
    <subcellularLocation>
        <location evidence="1">Cell membrane</location>
        <topology evidence="1">Multi-pass membrane protein</topology>
    </subcellularLocation>
</comment>
<dbReference type="SUPFAM" id="SSF103473">
    <property type="entry name" value="MFS general substrate transporter"/>
    <property type="match status" value="1"/>
</dbReference>
<feature type="transmembrane region" description="Helical" evidence="7">
    <location>
        <begin position="100"/>
        <end position="122"/>
    </location>
</feature>
<dbReference type="InterPro" id="IPR011701">
    <property type="entry name" value="MFS"/>
</dbReference>
<evidence type="ECO:0000256" key="1">
    <source>
        <dbReference type="ARBA" id="ARBA00004651"/>
    </source>
</evidence>
<reference evidence="9 10" key="1">
    <citation type="submission" date="2024-09" db="EMBL/GenBank/DDBJ databases">
        <authorList>
            <person name="Sun Q."/>
            <person name="Mori K."/>
        </authorList>
    </citation>
    <scope>NUCLEOTIDE SEQUENCE [LARGE SCALE GENOMIC DNA]</scope>
    <source>
        <strain evidence="9 10">TISTR 2452</strain>
    </source>
</reference>